<dbReference type="AlphaFoldDB" id="A0AAW2FBR2"/>
<sequence>MARNGSLQYPGGYCRNVSHYPRRDSTRSYRWQRLRYRRRRRRRAFWKPKGRRRRRRRTPGRKDGGNPESWNYERPTTPSGRDCRCQQELILQSQC</sequence>
<comment type="caution">
    <text evidence="2">The sequence shown here is derived from an EMBL/GenBank/DDBJ whole genome shotgun (WGS) entry which is preliminary data.</text>
</comment>
<gene>
    <name evidence="2" type="ORF">PUN28_013278</name>
</gene>
<feature type="region of interest" description="Disordered" evidence="1">
    <location>
        <begin position="42"/>
        <end position="81"/>
    </location>
</feature>
<proteinExistence type="predicted"/>
<dbReference type="EMBL" id="JADYXP020000013">
    <property type="protein sequence ID" value="KAL0111946.1"/>
    <property type="molecule type" value="Genomic_DNA"/>
</dbReference>
<feature type="compositionally biased region" description="Basic residues" evidence="1">
    <location>
        <begin position="42"/>
        <end position="59"/>
    </location>
</feature>
<evidence type="ECO:0000256" key="1">
    <source>
        <dbReference type="SAM" id="MobiDB-lite"/>
    </source>
</evidence>
<accession>A0AAW2FBR2</accession>
<feature type="region of interest" description="Disordered" evidence="1">
    <location>
        <begin position="1"/>
        <end position="20"/>
    </location>
</feature>
<protein>
    <submittedName>
        <fullName evidence="2">Uncharacterized protein</fullName>
    </submittedName>
</protein>
<keyword evidence="3" id="KW-1185">Reference proteome</keyword>
<evidence type="ECO:0000313" key="3">
    <source>
        <dbReference type="Proteomes" id="UP001430953"/>
    </source>
</evidence>
<reference evidence="2 3" key="1">
    <citation type="submission" date="2023-03" db="EMBL/GenBank/DDBJ databases">
        <title>High recombination rates correlate with genetic variation in Cardiocondyla obscurior ants.</title>
        <authorList>
            <person name="Errbii M."/>
        </authorList>
    </citation>
    <scope>NUCLEOTIDE SEQUENCE [LARGE SCALE GENOMIC DNA]</scope>
    <source>
        <strain evidence="2">Alpha-2009</strain>
        <tissue evidence="2">Whole body</tissue>
    </source>
</reference>
<name>A0AAW2FBR2_9HYME</name>
<dbReference type="Proteomes" id="UP001430953">
    <property type="component" value="Unassembled WGS sequence"/>
</dbReference>
<evidence type="ECO:0000313" key="2">
    <source>
        <dbReference type="EMBL" id="KAL0111946.1"/>
    </source>
</evidence>
<organism evidence="2 3">
    <name type="scientific">Cardiocondyla obscurior</name>
    <dbReference type="NCBI Taxonomy" id="286306"/>
    <lineage>
        <taxon>Eukaryota</taxon>
        <taxon>Metazoa</taxon>
        <taxon>Ecdysozoa</taxon>
        <taxon>Arthropoda</taxon>
        <taxon>Hexapoda</taxon>
        <taxon>Insecta</taxon>
        <taxon>Pterygota</taxon>
        <taxon>Neoptera</taxon>
        <taxon>Endopterygota</taxon>
        <taxon>Hymenoptera</taxon>
        <taxon>Apocrita</taxon>
        <taxon>Aculeata</taxon>
        <taxon>Formicoidea</taxon>
        <taxon>Formicidae</taxon>
        <taxon>Myrmicinae</taxon>
        <taxon>Cardiocondyla</taxon>
    </lineage>
</organism>